<dbReference type="GO" id="GO:0005886">
    <property type="term" value="C:plasma membrane"/>
    <property type="evidence" value="ECO:0007669"/>
    <property type="project" value="UniProtKB-SubCell"/>
</dbReference>
<dbReference type="PANTHER" id="PTHR30193">
    <property type="entry name" value="ABC TRANSPORTER PERMEASE PROTEIN"/>
    <property type="match status" value="1"/>
</dbReference>
<keyword evidence="5 7" id="KW-1133">Transmembrane helix</keyword>
<dbReference type="InterPro" id="IPR000515">
    <property type="entry name" value="MetI-like"/>
</dbReference>
<evidence type="ECO:0000256" key="5">
    <source>
        <dbReference type="ARBA" id="ARBA00022989"/>
    </source>
</evidence>
<dbReference type="SUPFAM" id="SSF161098">
    <property type="entry name" value="MetI-like"/>
    <property type="match status" value="1"/>
</dbReference>
<feature type="transmembrane region" description="Helical" evidence="7">
    <location>
        <begin position="74"/>
        <end position="96"/>
    </location>
</feature>
<evidence type="ECO:0000256" key="4">
    <source>
        <dbReference type="ARBA" id="ARBA00022692"/>
    </source>
</evidence>
<keyword evidence="4 7" id="KW-0812">Transmembrane</keyword>
<dbReference type="EMBL" id="JAAOIV010000010">
    <property type="protein sequence ID" value="NHN56858.1"/>
    <property type="molecule type" value="Genomic_DNA"/>
</dbReference>
<dbReference type="GO" id="GO:0055085">
    <property type="term" value="P:transmembrane transport"/>
    <property type="evidence" value="ECO:0007669"/>
    <property type="project" value="InterPro"/>
</dbReference>
<evidence type="ECO:0000256" key="2">
    <source>
        <dbReference type="ARBA" id="ARBA00022448"/>
    </source>
</evidence>
<proteinExistence type="inferred from homology"/>
<dbReference type="CDD" id="cd06261">
    <property type="entry name" value="TM_PBP2"/>
    <property type="match status" value="1"/>
</dbReference>
<comment type="caution">
    <text evidence="9">The sequence shown here is derived from an EMBL/GenBank/DDBJ whole genome shotgun (WGS) entry which is preliminary data.</text>
</comment>
<dbReference type="InterPro" id="IPR035906">
    <property type="entry name" value="MetI-like_sf"/>
</dbReference>
<accession>A0A967B215</accession>
<feature type="transmembrane region" description="Helical" evidence="7">
    <location>
        <begin position="157"/>
        <end position="182"/>
    </location>
</feature>
<evidence type="ECO:0000256" key="7">
    <source>
        <dbReference type="RuleBase" id="RU363032"/>
    </source>
</evidence>
<comment type="similarity">
    <text evidence="7">Belongs to the binding-protein-dependent transport system permease family.</text>
</comment>
<feature type="domain" description="ABC transmembrane type-1" evidence="8">
    <location>
        <begin position="70"/>
        <end position="284"/>
    </location>
</feature>
<keyword evidence="3" id="KW-1003">Cell membrane</keyword>
<reference evidence="9" key="1">
    <citation type="submission" date="2020-03" db="EMBL/GenBank/DDBJ databases">
        <title>Draft sequencing of Calidifontibacter sp. DB0510.</title>
        <authorList>
            <person name="Kim D.-U."/>
        </authorList>
    </citation>
    <scope>NUCLEOTIDE SEQUENCE</scope>
    <source>
        <strain evidence="9">DB0510</strain>
    </source>
</reference>
<organism evidence="9 10">
    <name type="scientific">Metallococcus carri</name>
    <dbReference type="NCBI Taxonomy" id="1656884"/>
    <lineage>
        <taxon>Bacteria</taxon>
        <taxon>Bacillati</taxon>
        <taxon>Actinomycetota</taxon>
        <taxon>Actinomycetes</taxon>
        <taxon>Micrococcales</taxon>
        <taxon>Dermacoccaceae</taxon>
        <taxon>Metallococcus</taxon>
    </lineage>
</organism>
<protein>
    <submittedName>
        <fullName evidence="9">Sugar ABC transporter permease</fullName>
    </submittedName>
</protein>
<evidence type="ECO:0000256" key="3">
    <source>
        <dbReference type="ARBA" id="ARBA00022475"/>
    </source>
</evidence>
<feature type="transmembrane region" description="Helical" evidence="7">
    <location>
        <begin position="266"/>
        <end position="287"/>
    </location>
</feature>
<dbReference type="PANTHER" id="PTHR30193:SF37">
    <property type="entry name" value="INNER MEMBRANE ABC TRANSPORTER PERMEASE PROTEIN YCJO"/>
    <property type="match status" value="1"/>
</dbReference>
<feature type="transmembrane region" description="Helical" evidence="7">
    <location>
        <begin position="12"/>
        <end position="38"/>
    </location>
</feature>
<evidence type="ECO:0000256" key="1">
    <source>
        <dbReference type="ARBA" id="ARBA00004651"/>
    </source>
</evidence>
<dbReference type="RefSeq" id="WP_166197510.1">
    <property type="nucleotide sequence ID" value="NZ_JAAOIV010000010.1"/>
</dbReference>
<dbReference type="Gene3D" id="1.10.3720.10">
    <property type="entry name" value="MetI-like"/>
    <property type="match status" value="1"/>
</dbReference>
<keyword evidence="2 7" id="KW-0813">Transport</keyword>
<dbReference type="Proteomes" id="UP000744769">
    <property type="component" value="Unassembled WGS sequence"/>
</dbReference>
<evidence type="ECO:0000256" key="6">
    <source>
        <dbReference type="ARBA" id="ARBA00023136"/>
    </source>
</evidence>
<keyword evidence="6 7" id="KW-0472">Membrane</keyword>
<keyword evidence="10" id="KW-1185">Reference proteome</keyword>
<evidence type="ECO:0000313" key="10">
    <source>
        <dbReference type="Proteomes" id="UP000744769"/>
    </source>
</evidence>
<dbReference type="PROSITE" id="PS50928">
    <property type="entry name" value="ABC_TM1"/>
    <property type="match status" value="1"/>
</dbReference>
<evidence type="ECO:0000313" key="9">
    <source>
        <dbReference type="EMBL" id="NHN56858.1"/>
    </source>
</evidence>
<comment type="subcellular location">
    <subcellularLocation>
        <location evidence="1 7">Cell membrane</location>
        <topology evidence="1 7">Multi-pass membrane protein</topology>
    </subcellularLocation>
</comment>
<dbReference type="InterPro" id="IPR051393">
    <property type="entry name" value="ABC_transporter_permease"/>
</dbReference>
<name>A0A967B215_9MICO</name>
<evidence type="ECO:0000259" key="8">
    <source>
        <dbReference type="PROSITE" id="PS50928"/>
    </source>
</evidence>
<feature type="transmembrane region" description="Helical" evidence="7">
    <location>
        <begin position="108"/>
        <end position="127"/>
    </location>
</feature>
<gene>
    <name evidence="9" type="ORF">G9U51_13860</name>
</gene>
<feature type="transmembrane region" description="Helical" evidence="7">
    <location>
        <begin position="202"/>
        <end position="223"/>
    </location>
</feature>
<dbReference type="Pfam" id="PF00528">
    <property type="entry name" value="BPD_transp_1"/>
    <property type="match status" value="1"/>
</dbReference>
<sequence>MTANRRSWPRATAYLLPFLVGTAIFTVYPIVYLLIVAFQEDYNILTREFSQFGLSNFEAVLRDPDFGNAARNTALYTVIVVPVTISLGLAIASLLARIRFLRPFYQTALFLPLVTSSVAIGMVWKYIYNADYGLLNFLLSTIGLDPVNWLNDPRWNMPALVIFGVWSALPFTILIFVAALQSIGEQYYTAARIDGATVVQRFFRITVPLMGSTIGLVAVLNLIDSSKVFSELFPLFNGSPGAGFSLYTVVYYIYEQLSAEWDLGRAAAASLLLFAAVLVLTLLQAVLQRTRRRRS</sequence>
<dbReference type="AlphaFoldDB" id="A0A967B215"/>